<dbReference type="EMBL" id="CALNXK010000183">
    <property type="protein sequence ID" value="CAH3173652.1"/>
    <property type="molecule type" value="Genomic_DNA"/>
</dbReference>
<reference evidence="1 2" key="1">
    <citation type="submission" date="2022-05" db="EMBL/GenBank/DDBJ databases">
        <authorList>
            <consortium name="Genoscope - CEA"/>
            <person name="William W."/>
        </authorList>
    </citation>
    <scope>NUCLEOTIDE SEQUENCE [LARGE SCALE GENOMIC DNA]</scope>
</reference>
<evidence type="ECO:0000313" key="1">
    <source>
        <dbReference type="EMBL" id="CAH3173652.1"/>
    </source>
</evidence>
<organism evidence="1 2">
    <name type="scientific">Porites lobata</name>
    <dbReference type="NCBI Taxonomy" id="104759"/>
    <lineage>
        <taxon>Eukaryota</taxon>
        <taxon>Metazoa</taxon>
        <taxon>Cnidaria</taxon>
        <taxon>Anthozoa</taxon>
        <taxon>Hexacorallia</taxon>
        <taxon>Scleractinia</taxon>
        <taxon>Fungiina</taxon>
        <taxon>Poritidae</taxon>
        <taxon>Porites</taxon>
    </lineage>
</organism>
<keyword evidence="2" id="KW-1185">Reference proteome</keyword>
<feature type="non-terminal residue" evidence="1">
    <location>
        <position position="103"/>
    </location>
</feature>
<evidence type="ECO:0000313" key="2">
    <source>
        <dbReference type="Proteomes" id="UP001159405"/>
    </source>
</evidence>
<accession>A0ABN8R4M1</accession>
<proteinExistence type="predicted"/>
<dbReference type="Proteomes" id="UP001159405">
    <property type="component" value="Unassembled WGS sequence"/>
</dbReference>
<sequence length="103" mass="11249">MLESMKKLKDEKEEVTKSLRNFAETCTVYVIVAIALHSLVDDCSKDLQARILRKPFASTPDGPPAPFVLKAVCLTISPFISVYTDSGYCPSIGPKSSEPNLAD</sequence>
<gene>
    <name evidence="1" type="ORF">PLOB_00014246</name>
</gene>
<name>A0ABN8R4M1_9CNID</name>
<protein>
    <submittedName>
        <fullName evidence="1">Uncharacterized protein</fullName>
    </submittedName>
</protein>
<comment type="caution">
    <text evidence="1">The sequence shown here is derived from an EMBL/GenBank/DDBJ whole genome shotgun (WGS) entry which is preliminary data.</text>
</comment>